<organism evidence="1 2">
    <name type="scientific">Blumeria hordei</name>
    <name type="common">Barley powdery mildew</name>
    <name type="synonym">Blumeria graminis f. sp. hordei</name>
    <dbReference type="NCBI Taxonomy" id="2867405"/>
    <lineage>
        <taxon>Eukaryota</taxon>
        <taxon>Fungi</taxon>
        <taxon>Dikarya</taxon>
        <taxon>Ascomycota</taxon>
        <taxon>Pezizomycotina</taxon>
        <taxon>Leotiomycetes</taxon>
        <taxon>Erysiphales</taxon>
        <taxon>Erysiphaceae</taxon>
        <taxon>Blumeria</taxon>
    </lineage>
</organism>
<proteinExistence type="predicted"/>
<gene>
    <name evidence="1" type="ORF">BLGHR1_11076</name>
</gene>
<dbReference type="EMBL" id="UNSH01000009">
    <property type="protein sequence ID" value="SZF00342.1"/>
    <property type="molecule type" value="Genomic_DNA"/>
</dbReference>
<dbReference type="AlphaFoldDB" id="A0A383UM36"/>
<reference evidence="1 2" key="1">
    <citation type="submission" date="2017-11" db="EMBL/GenBank/DDBJ databases">
        <authorList>
            <person name="Kracher B."/>
        </authorList>
    </citation>
    <scope>NUCLEOTIDE SEQUENCE [LARGE SCALE GENOMIC DNA]</scope>
    <source>
        <strain evidence="1 2">RACE1</strain>
    </source>
</reference>
<dbReference type="Proteomes" id="UP000275772">
    <property type="component" value="Unassembled WGS sequence"/>
</dbReference>
<sequence length="276" mass="30977">MRGCFVLIRQIIDPNLLSKVIYHLVLLSGQPPVAVQSNYISEAVNLGHDHKKIEDLMRLNYNVMEERRSPAINLCAKEDHSPNPLDGLGLKFKNSDKKINSFNKRGGVAAASGVIRRNFCTTDDILNYIRLSLVTAVRRDQLHEPSSTMNPTILMDIPVALIDLASSEVGYEFQGFILIFNKDRQIQAFKLNQLNLDSDERTCQPLATEEDAAKIISLAFRSWKDLYIQGLKNKCMVTFDAPFTTTTTVATRKSESSPQKVGTTFITTGQLKEEIL</sequence>
<accession>A0A383UM36</accession>
<evidence type="ECO:0000313" key="1">
    <source>
        <dbReference type="EMBL" id="SZF00342.1"/>
    </source>
</evidence>
<dbReference type="VEuPathDB" id="FungiDB:BLGHR1_11076"/>
<evidence type="ECO:0000313" key="2">
    <source>
        <dbReference type="Proteomes" id="UP000275772"/>
    </source>
</evidence>
<name>A0A383UM36_BLUHO</name>
<protein>
    <submittedName>
        <fullName evidence="1">Uncharacterized protein</fullName>
    </submittedName>
</protein>